<keyword evidence="3 8" id="KW-0408">Iron</keyword>
<comment type="function">
    <text evidence="8">Catalyzes the ferrous insertion into protoporphyrin IX.</text>
</comment>
<evidence type="ECO:0000256" key="2">
    <source>
        <dbReference type="ARBA" id="ARBA00022723"/>
    </source>
</evidence>
<comment type="catalytic activity">
    <reaction evidence="7">
        <text>Fe-coproporphyrin III + 2 H(+) = coproporphyrin III + Fe(2+)</text>
        <dbReference type="Rhea" id="RHEA:49572"/>
        <dbReference type="ChEBI" id="CHEBI:15378"/>
        <dbReference type="ChEBI" id="CHEBI:29033"/>
        <dbReference type="ChEBI" id="CHEBI:68438"/>
        <dbReference type="ChEBI" id="CHEBI:131725"/>
        <dbReference type="EC" id="4.99.1.9"/>
    </reaction>
    <physiologicalReaction direction="right-to-left" evidence="7">
        <dbReference type="Rhea" id="RHEA:49574"/>
    </physiologicalReaction>
</comment>
<gene>
    <name evidence="8 10" type="primary">hemH</name>
    <name evidence="10" type="ORF">Pr1d_24920</name>
</gene>
<name>A0A5B9Q8H0_9BACT</name>
<proteinExistence type="inferred from homology"/>
<dbReference type="EC" id="4.98.1.1" evidence="8"/>
<evidence type="ECO:0000256" key="7">
    <source>
        <dbReference type="ARBA" id="ARBA00024536"/>
    </source>
</evidence>
<dbReference type="GO" id="GO:0005737">
    <property type="term" value="C:cytoplasm"/>
    <property type="evidence" value="ECO:0007669"/>
    <property type="project" value="UniProtKB-SubCell"/>
</dbReference>
<dbReference type="GO" id="GO:0004325">
    <property type="term" value="F:ferrochelatase activity"/>
    <property type="evidence" value="ECO:0007669"/>
    <property type="project" value="UniProtKB-UniRule"/>
</dbReference>
<evidence type="ECO:0000313" key="10">
    <source>
        <dbReference type="EMBL" id="QEG35198.1"/>
    </source>
</evidence>
<feature type="binding site" evidence="8">
    <location>
        <position position="265"/>
    </location>
    <ligand>
        <name>Fe(2+)</name>
        <dbReference type="ChEBI" id="CHEBI:29033"/>
    </ligand>
</feature>
<keyword evidence="6 8" id="KW-0627">Porphyrin biosynthesis</keyword>
<dbReference type="UniPathway" id="UPA00252">
    <property type="reaction ID" value="UER00325"/>
</dbReference>
<dbReference type="Pfam" id="PF00762">
    <property type="entry name" value="Ferrochelatase"/>
    <property type="match status" value="1"/>
</dbReference>
<dbReference type="CDD" id="cd00419">
    <property type="entry name" value="Ferrochelatase_C"/>
    <property type="match status" value="1"/>
</dbReference>
<comment type="pathway">
    <text evidence="8">Porphyrin-containing compound metabolism; protoheme biosynthesis; protoheme from protoporphyrin-IX: step 1/1.</text>
</comment>
<dbReference type="CDD" id="cd03411">
    <property type="entry name" value="Ferrochelatase_N"/>
    <property type="match status" value="1"/>
</dbReference>
<dbReference type="InterPro" id="IPR033659">
    <property type="entry name" value="Ferrochelatase_N"/>
</dbReference>
<evidence type="ECO:0000256" key="6">
    <source>
        <dbReference type="ARBA" id="ARBA00023244"/>
    </source>
</evidence>
<dbReference type="FunFam" id="3.40.50.1400:FF:000007">
    <property type="entry name" value="Ferrochelatase"/>
    <property type="match status" value="1"/>
</dbReference>
<dbReference type="NCBIfam" id="NF000689">
    <property type="entry name" value="PRK00035.2-1"/>
    <property type="match status" value="1"/>
</dbReference>
<sequence>MTANSYDAILIVSFGGPEGPDEVMPFLENVLRGKPVPRERMLEVAEHYQHFGGVSPINEQNRRLIAALKDELHRHGHELPIYWGNRNWHPLLVDTLQQMADDGIQQALAFFTSAYSSYSGCRQYREDIAKAQEEVGPKAPDIHKLRVFFNHPGFVEPMIESVQSCLKQLPADRRAATALLFTAHSIPIGMADNCRYVEQLRETCRLVADGAGHDNWELVYQSRSGSPNQPWLEPDVCDRIQELHSEQAINDVVVLPIGFISDHLEVLFDIDTEARELCEKLGITMHRATTVGTHPKFIEMIRLLVEERLSDSPERQSLGNLGPSHDVCPADCCLYSPTRPPTPSRGSND</sequence>
<protein>
    <recommendedName>
        <fullName evidence="8">Ferrochelatase</fullName>
        <ecNumber evidence="8">4.98.1.1</ecNumber>
    </recommendedName>
    <alternativeName>
        <fullName evidence="8">Heme synthase</fullName>
    </alternativeName>
    <alternativeName>
        <fullName evidence="8">Protoheme ferro-lyase</fullName>
    </alternativeName>
</protein>
<dbReference type="RefSeq" id="WP_148073739.1">
    <property type="nucleotide sequence ID" value="NZ_CP042913.1"/>
</dbReference>
<dbReference type="GO" id="GO:0046872">
    <property type="term" value="F:metal ion binding"/>
    <property type="evidence" value="ECO:0007669"/>
    <property type="project" value="UniProtKB-KW"/>
</dbReference>
<evidence type="ECO:0000256" key="1">
    <source>
        <dbReference type="ARBA" id="ARBA00007718"/>
    </source>
</evidence>
<dbReference type="EMBL" id="CP042913">
    <property type="protein sequence ID" value="QEG35198.1"/>
    <property type="molecule type" value="Genomic_DNA"/>
</dbReference>
<dbReference type="AlphaFoldDB" id="A0A5B9Q8H0"/>
<accession>A0A5B9Q8H0</accession>
<keyword evidence="4 8" id="KW-0350">Heme biosynthesis</keyword>
<dbReference type="PANTHER" id="PTHR11108">
    <property type="entry name" value="FERROCHELATASE"/>
    <property type="match status" value="1"/>
</dbReference>
<dbReference type="PANTHER" id="PTHR11108:SF1">
    <property type="entry name" value="FERROCHELATASE, MITOCHONDRIAL"/>
    <property type="match status" value="1"/>
</dbReference>
<keyword evidence="2 8" id="KW-0479">Metal-binding</keyword>
<evidence type="ECO:0000256" key="9">
    <source>
        <dbReference type="RuleBase" id="RU004185"/>
    </source>
</evidence>
<dbReference type="GO" id="GO:0006783">
    <property type="term" value="P:heme biosynthetic process"/>
    <property type="evidence" value="ECO:0007669"/>
    <property type="project" value="UniProtKB-UniRule"/>
</dbReference>
<dbReference type="Gene3D" id="3.40.50.1400">
    <property type="match status" value="2"/>
</dbReference>
<keyword evidence="8" id="KW-0963">Cytoplasm</keyword>
<evidence type="ECO:0000256" key="5">
    <source>
        <dbReference type="ARBA" id="ARBA00023239"/>
    </source>
</evidence>
<dbReference type="InterPro" id="IPR033644">
    <property type="entry name" value="Ferrochelatase_C"/>
</dbReference>
<comment type="subcellular location">
    <subcellularLocation>
        <location evidence="8">Cytoplasm</location>
    </subcellularLocation>
</comment>
<evidence type="ECO:0000256" key="8">
    <source>
        <dbReference type="HAMAP-Rule" id="MF_00323"/>
    </source>
</evidence>
<dbReference type="OrthoDB" id="9776380at2"/>
<evidence type="ECO:0000256" key="3">
    <source>
        <dbReference type="ARBA" id="ARBA00023004"/>
    </source>
</evidence>
<evidence type="ECO:0000256" key="4">
    <source>
        <dbReference type="ARBA" id="ARBA00023133"/>
    </source>
</evidence>
<dbReference type="NCBIfam" id="TIGR00109">
    <property type="entry name" value="hemH"/>
    <property type="match status" value="1"/>
</dbReference>
<feature type="binding site" evidence="8">
    <location>
        <position position="184"/>
    </location>
    <ligand>
        <name>Fe(2+)</name>
        <dbReference type="ChEBI" id="CHEBI:29033"/>
    </ligand>
</feature>
<keyword evidence="11" id="KW-1185">Reference proteome</keyword>
<organism evidence="10 11">
    <name type="scientific">Bythopirellula goksoeyrii</name>
    <dbReference type="NCBI Taxonomy" id="1400387"/>
    <lineage>
        <taxon>Bacteria</taxon>
        <taxon>Pseudomonadati</taxon>
        <taxon>Planctomycetota</taxon>
        <taxon>Planctomycetia</taxon>
        <taxon>Pirellulales</taxon>
        <taxon>Lacipirellulaceae</taxon>
        <taxon>Bythopirellula</taxon>
    </lineage>
</organism>
<dbReference type="SUPFAM" id="SSF53800">
    <property type="entry name" value="Chelatase"/>
    <property type="match status" value="1"/>
</dbReference>
<comment type="similarity">
    <text evidence="1 8 9">Belongs to the ferrochelatase family.</text>
</comment>
<reference evidence="10 11" key="1">
    <citation type="submission" date="2019-08" db="EMBL/GenBank/DDBJ databases">
        <title>Deep-cultivation of Planctomycetes and their phenomic and genomic characterization uncovers novel biology.</title>
        <authorList>
            <person name="Wiegand S."/>
            <person name="Jogler M."/>
            <person name="Boedeker C."/>
            <person name="Pinto D."/>
            <person name="Vollmers J."/>
            <person name="Rivas-Marin E."/>
            <person name="Kohn T."/>
            <person name="Peeters S.H."/>
            <person name="Heuer A."/>
            <person name="Rast P."/>
            <person name="Oberbeckmann S."/>
            <person name="Bunk B."/>
            <person name="Jeske O."/>
            <person name="Meyerdierks A."/>
            <person name="Storesund J.E."/>
            <person name="Kallscheuer N."/>
            <person name="Luecker S."/>
            <person name="Lage O.M."/>
            <person name="Pohl T."/>
            <person name="Merkel B.J."/>
            <person name="Hornburger P."/>
            <person name="Mueller R.-W."/>
            <person name="Bruemmer F."/>
            <person name="Labrenz M."/>
            <person name="Spormann A.M."/>
            <person name="Op den Camp H."/>
            <person name="Overmann J."/>
            <person name="Amann R."/>
            <person name="Jetten M.S.M."/>
            <person name="Mascher T."/>
            <person name="Medema M.H."/>
            <person name="Devos D.P."/>
            <person name="Kaster A.-K."/>
            <person name="Ovreas L."/>
            <person name="Rohde M."/>
            <person name="Galperin M.Y."/>
            <person name="Jogler C."/>
        </authorList>
    </citation>
    <scope>NUCLEOTIDE SEQUENCE [LARGE SCALE GENOMIC DNA]</scope>
    <source>
        <strain evidence="10 11">Pr1d</strain>
    </source>
</reference>
<comment type="catalytic activity">
    <reaction evidence="8">
        <text>heme b + 2 H(+) = protoporphyrin IX + Fe(2+)</text>
        <dbReference type="Rhea" id="RHEA:22584"/>
        <dbReference type="ChEBI" id="CHEBI:15378"/>
        <dbReference type="ChEBI" id="CHEBI:29033"/>
        <dbReference type="ChEBI" id="CHEBI:57306"/>
        <dbReference type="ChEBI" id="CHEBI:60344"/>
        <dbReference type="EC" id="4.98.1.1"/>
    </reaction>
</comment>
<dbReference type="Proteomes" id="UP000323917">
    <property type="component" value="Chromosome"/>
</dbReference>
<dbReference type="KEGG" id="bgok:Pr1d_24920"/>
<dbReference type="HAMAP" id="MF_00323">
    <property type="entry name" value="Ferrochelatase"/>
    <property type="match status" value="1"/>
</dbReference>
<evidence type="ECO:0000313" key="11">
    <source>
        <dbReference type="Proteomes" id="UP000323917"/>
    </source>
</evidence>
<dbReference type="InterPro" id="IPR001015">
    <property type="entry name" value="Ferrochelatase"/>
</dbReference>
<keyword evidence="5 8" id="KW-0456">Lyase</keyword>